<accession>A0ACC2V6Z6</accession>
<proteinExistence type="predicted"/>
<reference evidence="1" key="1">
    <citation type="submission" date="2023-04" db="EMBL/GenBank/DDBJ databases">
        <title>Draft Genome sequencing of Naganishia species isolated from polar environments using Oxford Nanopore Technology.</title>
        <authorList>
            <person name="Leo P."/>
            <person name="Venkateswaran K."/>
        </authorList>
    </citation>
    <scope>NUCLEOTIDE SEQUENCE</scope>
    <source>
        <strain evidence="1">MNA-CCFEE 5261</strain>
    </source>
</reference>
<comment type="caution">
    <text evidence="1">The sequence shown here is derived from an EMBL/GenBank/DDBJ whole genome shotgun (WGS) entry which is preliminary data.</text>
</comment>
<dbReference type="EMBL" id="JASBWR010000104">
    <property type="protein sequence ID" value="KAJ9095140.1"/>
    <property type="molecule type" value="Genomic_DNA"/>
</dbReference>
<gene>
    <name evidence="1" type="ORF">QFC19_007708</name>
</gene>
<evidence type="ECO:0000313" key="1">
    <source>
        <dbReference type="EMBL" id="KAJ9095140.1"/>
    </source>
</evidence>
<keyword evidence="2" id="KW-1185">Reference proteome</keyword>
<evidence type="ECO:0000313" key="2">
    <source>
        <dbReference type="Proteomes" id="UP001241377"/>
    </source>
</evidence>
<protein>
    <submittedName>
        <fullName evidence="1">Uncharacterized protein</fullName>
    </submittedName>
</protein>
<organism evidence="1 2">
    <name type="scientific">Naganishia cerealis</name>
    <dbReference type="NCBI Taxonomy" id="610337"/>
    <lineage>
        <taxon>Eukaryota</taxon>
        <taxon>Fungi</taxon>
        <taxon>Dikarya</taxon>
        <taxon>Basidiomycota</taxon>
        <taxon>Agaricomycotina</taxon>
        <taxon>Tremellomycetes</taxon>
        <taxon>Filobasidiales</taxon>
        <taxon>Filobasidiaceae</taxon>
        <taxon>Naganishia</taxon>
    </lineage>
</organism>
<dbReference type="Proteomes" id="UP001241377">
    <property type="component" value="Unassembled WGS sequence"/>
</dbReference>
<sequence length="542" mass="60842">MSFETEKKNQLVEVDIEEINSQAPALVVQNKDGEELKRAQIVDQPTTTKWEVFMYALYYFGNNATGPNHFTPTQYQNLLSQSGWIKGKSNVSCSDDPNGLCVVSFAGTVKTVNSVVLINLGIGFALQSVVFLFLGGLSDYGQFGSWVLVALSVLSWGVQFGFLGVHDGSKHQAAFALSILSALGYQGCQSFWTAMFPRLARNLPKTRAAEEKMLNGSILESEYHKVDSYYRNKITNYSLAFSMLGFTLVSAISVGILKSLDSTANQANNNWAMSVCIMFATVWWMVFGIPWFFAEKKRVNEKLPEGVSYLSLPFKQLGYAFKSFLKLKQTALYLFSYWMLGDGLNTAISLQSTIQNEVISYDMVTSMYLNMINGGTNILGTILFWWFQKTFKVSTRNMYIICSVFITLFPIYGLIGTWTNKIGFHNIWEVWFYNAYFGIFIGPYYAYSSTMMSEVCPRGKEFVFFAIFSTINKTSSFIGPFVSSAIIDDTGNNNSGFSFLVALCCVSLASSFFLNEDNARVQAEEFLLEEKKRIANGESLVF</sequence>
<name>A0ACC2V6Z6_9TREE</name>